<comment type="caution">
    <text evidence="2">The sequence shown here is derived from an EMBL/GenBank/DDBJ whole genome shotgun (WGS) entry which is preliminary data.</text>
</comment>
<feature type="region of interest" description="Disordered" evidence="1">
    <location>
        <begin position="821"/>
        <end position="883"/>
    </location>
</feature>
<feature type="compositionally biased region" description="Basic and acidic residues" evidence="1">
    <location>
        <begin position="821"/>
        <end position="838"/>
    </location>
</feature>
<proteinExistence type="predicted"/>
<dbReference type="EMBL" id="JAPDVK010000004">
    <property type="protein sequence ID" value="MCW4129417.1"/>
    <property type="molecule type" value="Genomic_DNA"/>
</dbReference>
<sequence length="922" mass="105354">MLIIWDEFTDIVRSDIGVQLLKILQNIAEAMMSPENDSYFLFLSHPSALNSLKEAERTQTMGRYHYVTYNMETVSAFRIMSKKFKVEDREKYELHRQYFCSILDELLTEFSSSSTDPSQTKADLSNLFPLHPATANLATYFAREAGSSSRSVFEFLACNEVKAFFDDEEAYANKETITSDYLWDYVQEYFESDSVRFGAVTERFNSNHVTVEAQGNEYLAVFKGVLLLNALNNIANESSVTPSEENILKLFEGTMLYDNVPAILAYFNEKGIIQRQPDGNYSILYTALPSNEIQGIKDDLRKTTYLYTDEVIAYGGVANAMIDRWLLKATRQVSFKFFSLSSNEYVLLNKLENFARTALSYSVVLAIFVGRTKQELLELQAIVEKAVKDERFQKICFFVVETPMDEKKYERFIEYQANATCAQKHGLADQKETYSKNSEEMISNWMSEIRSGSITWYLHSEQGVISGSKIASALNTNIAPKIFTAGLESLMLIQMRSSNTYWKKASVKATVDSVLSYNTKQEVYDKLVPQAKHVEYLFQDSLDDNLEWKQDVGEEHPLKKVSNYIDSVLKRYRTNNQVFNLGEKLLDLTKPPYGLFQSYGPMAMVAFAMRKYVGKIFDTNGKPRTAKHLVDDIVEMFKVWESGKTSTKLNFMFESKEAGSITKNLIKRFKLDRLPGYSDVSSLTDARWAMTHEYSASVGYPLWSLKYVPECSDENRELIDGIIKVITDSESVKNPQLMSRVAEGLKNNIDLGNLLLESANNFETGFKKYVMTLEYINMTEPEFAEAKQFLEGHLEGTIGLWTERGVEDTLKNWRLAQQQQRLREENGKRYQEEREKFKRAAAQQGETSGATPAWMNTDGNGQENSKLAADPQGETQELKMKRSDVAKKVMPLASSQMMRELLKDLCENADEQTLNIIIKHVG</sequence>
<evidence type="ECO:0000313" key="3">
    <source>
        <dbReference type="Proteomes" id="UP001209344"/>
    </source>
</evidence>
<evidence type="ECO:0000256" key="1">
    <source>
        <dbReference type="SAM" id="MobiDB-lite"/>
    </source>
</evidence>
<protein>
    <submittedName>
        <fullName evidence="2">Uncharacterized protein</fullName>
    </submittedName>
</protein>
<dbReference type="AlphaFoldDB" id="A0AAP3BJB2"/>
<accession>A0AAP3BJB2</accession>
<organism evidence="2 3">
    <name type="scientific">Segatella copri</name>
    <dbReference type="NCBI Taxonomy" id="165179"/>
    <lineage>
        <taxon>Bacteria</taxon>
        <taxon>Pseudomonadati</taxon>
        <taxon>Bacteroidota</taxon>
        <taxon>Bacteroidia</taxon>
        <taxon>Bacteroidales</taxon>
        <taxon>Prevotellaceae</taxon>
        <taxon>Segatella</taxon>
    </lineage>
</organism>
<reference evidence="2" key="1">
    <citation type="submission" date="2022-11" db="EMBL/GenBank/DDBJ databases">
        <title>Genomic repertoires linked with pathogenic potency of arthritogenic Prevotella copri isolated from the gut of rheumatoid arthritis patients.</title>
        <authorList>
            <person name="Nii T."/>
            <person name="Maeda Y."/>
            <person name="Motooka D."/>
            <person name="Naito M."/>
            <person name="Matsumoto Y."/>
            <person name="Ogawa T."/>
            <person name="Oguro-Igashira E."/>
            <person name="Kishikawa T."/>
            <person name="Yamashita M."/>
            <person name="Koizumi S."/>
            <person name="Kurakawa T."/>
            <person name="Okumura R."/>
            <person name="Kayama H."/>
            <person name="Murakami M."/>
            <person name="Sakaguchi T."/>
            <person name="Das B."/>
            <person name="Nakamura S."/>
            <person name="Okada Y."/>
            <person name="Kumanogoh A."/>
            <person name="Takeda K."/>
        </authorList>
    </citation>
    <scope>NUCLEOTIDE SEQUENCE</scope>
    <source>
        <strain evidence="2">F3-75</strain>
    </source>
</reference>
<dbReference type="Proteomes" id="UP001209344">
    <property type="component" value="Unassembled WGS sequence"/>
</dbReference>
<gene>
    <name evidence="2" type="ORF">ONT16_14450</name>
</gene>
<evidence type="ECO:0000313" key="2">
    <source>
        <dbReference type="EMBL" id="MCW4129417.1"/>
    </source>
</evidence>
<name>A0AAP3BJB2_9BACT</name>
<dbReference type="RefSeq" id="WP_264966907.1">
    <property type="nucleotide sequence ID" value="NZ_JAPDVK010000004.1"/>
</dbReference>